<dbReference type="SUPFAM" id="SSF56935">
    <property type="entry name" value="Porins"/>
    <property type="match status" value="1"/>
</dbReference>
<keyword evidence="1" id="KW-0732">Signal</keyword>
<dbReference type="InterPro" id="IPR011486">
    <property type="entry name" value="BBP2"/>
</dbReference>
<dbReference type="RefSeq" id="WP_232314373.1">
    <property type="nucleotide sequence ID" value="NZ_CAWRCI010000008.1"/>
</dbReference>
<gene>
    <name evidence="2" type="ORF">GMA8713_01198</name>
</gene>
<dbReference type="Proteomes" id="UP000073601">
    <property type="component" value="Unassembled WGS sequence"/>
</dbReference>
<organism evidence="2 3">
    <name type="scientific">Grimontia marina</name>
    <dbReference type="NCBI Taxonomy" id="646534"/>
    <lineage>
        <taxon>Bacteria</taxon>
        <taxon>Pseudomonadati</taxon>
        <taxon>Pseudomonadota</taxon>
        <taxon>Gammaproteobacteria</taxon>
        <taxon>Vibrionales</taxon>
        <taxon>Vibrionaceae</taxon>
        <taxon>Grimontia</taxon>
    </lineage>
</organism>
<sequence>MRLTRNILGLSVSLALMVPTVGLANAEPAGGSLFRAATNNALDEYEITVAGWAEATALHASDTIGDGNISNGAFLNQKDGVGLNQIGLMLCKGMGCLPTGAFAPAQNVLSRVGPFPGPVGEARIDFNVTAMYGQDIQFFRTAGIDDYTFDDDDDNKLAIPQFYIDAYLPVLDGMTLMVGSFFTFIGNEVGAPFTPPNWFVTHTYATQHGPSKHVGALASIKVPTDEDFGLLSFDAGLVAGWNNWDEKRPTFIGAARWRSPDLATWLDFEFIYGDGEGDAFGAAKGGSPYIAVSSTDEKLDRFHSSTTLIQTVNPDLQLAAEFVYGFQEGGDVAAAPVFITKDSDWMGLNLGARYKLDDNLFFAARAEWFDDENAANVLWSSVGATGGDVYSLTTNLDWSVNQHFKIRPELRYDTYKGNGAGLFAGGTSDDQFIALLNAVAYF</sequence>
<feature type="chain" id="PRO_5007281822" description="Porin" evidence="1">
    <location>
        <begin position="25"/>
        <end position="442"/>
    </location>
</feature>
<keyword evidence="3" id="KW-1185">Reference proteome</keyword>
<evidence type="ECO:0000256" key="1">
    <source>
        <dbReference type="SAM" id="SignalP"/>
    </source>
</evidence>
<evidence type="ECO:0000313" key="2">
    <source>
        <dbReference type="EMBL" id="CZF79952.1"/>
    </source>
</evidence>
<dbReference type="AlphaFoldDB" id="A0A128EZG4"/>
<evidence type="ECO:0000313" key="3">
    <source>
        <dbReference type="Proteomes" id="UP000073601"/>
    </source>
</evidence>
<name>A0A128EZG4_9GAMM</name>
<protein>
    <recommendedName>
        <fullName evidence="4">Porin</fullName>
    </recommendedName>
</protein>
<proteinExistence type="predicted"/>
<reference evidence="3" key="1">
    <citation type="submission" date="2016-02" db="EMBL/GenBank/DDBJ databases">
        <authorList>
            <person name="Rodrigo-Torres Lidia"/>
            <person name="Arahal R.David."/>
        </authorList>
    </citation>
    <scope>NUCLEOTIDE SEQUENCE [LARGE SCALE GENOMIC DNA]</scope>
    <source>
        <strain evidence="3">CECT 8713</strain>
    </source>
</reference>
<dbReference type="Pfam" id="PF07642">
    <property type="entry name" value="BBP2"/>
    <property type="match status" value="1"/>
</dbReference>
<evidence type="ECO:0008006" key="4">
    <source>
        <dbReference type="Google" id="ProtNLM"/>
    </source>
</evidence>
<feature type="signal peptide" evidence="1">
    <location>
        <begin position="1"/>
        <end position="24"/>
    </location>
</feature>
<accession>A0A128EZG4</accession>
<dbReference type="EMBL" id="FIZY01000008">
    <property type="protein sequence ID" value="CZF79952.1"/>
    <property type="molecule type" value="Genomic_DNA"/>
</dbReference>